<dbReference type="EMBL" id="BK015176">
    <property type="protein sequence ID" value="DAD94482.1"/>
    <property type="molecule type" value="Genomic_DNA"/>
</dbReference>
<reference evidence="1" key="1">
    <citation type="journal article" date="2021" name="Proc. Natl. Acad. Sci. U.S.A.">
        <title>A Catalog of Tens of Thousands of Viruses from Human Metagenomes Reveals Hidden Associations with Chronic Diseases.</title>
        <authorList>
            <person name="Tisza M.J."/>
            <person name="Buck C.B."/>
        </authorList>
    </citation>
    <scope>NUCLEOTIDE SEQUENCE</scope>
    <source>
        <strain evidence="1">CttFh17</strain>
    </source>
</reference>
<organism evidence="1">
    <name type="scientific">Siphoviridae sp. cttFh17</name>
    <dbReference type="NCBI Taxonomy" id="2826491"/>
    <lineage>
        <taxon>Viruses</taxon>
        <taxon>Duplodnaviria</taxon>
        <taxon>Heunggongvirae</taxon>
        <taxon>Uroviricota</taxon>
        <taxon>Caudoviricetes</taxon>
    </lineage>
</organism>
<accession>A0A8S5NJM4</accession>
<name>A0A8S5NJM4_9CAUD</name>
<proteinExistence type="predicted"/>
<sequence>MKILEFVERYNNMATQQLKDRFIKEEVKITPYVSIIKKDAYAQLIVDKTTFEQEAYDDNGVTKYRKTDKIRVNSVAQYVQFCRAVIELYTDLEIDEDDKGFIKGYDALKSSGLLDILMVGSDKTDPLIPISELSEFKTILTMKQSDTQFNETTTQAFISKQIGRISDLANVTLKPLVDVVNKKIDSLSNDELRKILDDYKLSSTANFKEV</sequence>
<protein>
    <submittedName>
        <fullName evidence="1">Uncharacterized protein</fullName>
    </submittedName>
</protein>
<evidence type="ECO:0000313" key="1">
    <source>
        <dbReference type="EMBL" id="DAD94482.1"/>
    </source>
</evidence>